<gene>
    <name evidence="2" type="ORF">XE03_0014</name>
</gene>
<reference evidence="3" key="1">
    <citation type="journal article" date="2015" name="MBio">
        <title>Genome-Resolved Metagenomic Analysis Reveals Roles for Candidate Phyla and Other Microbial Community Members in Biogeochemical Transformations in Oil Reservoirs.</title>
        <authorList>
            <person name="Hu P."/>
            <person name="Tom L."/>
            <person name="Singh A."/>
            <person name="Thomas B.C."/>
            <person name="Baker B.J."/>
            <person name="Piceno Y.M."/>
            <person name="Andersen G.L."/>
            <person name="Banfield J.F."/>
        </authorList>
    </citation>
    <scope>NUCLEOTIDE SEQUENCE [LARGE SCALE GENOMIC DNA]</scope>
</reference>
<dbReference type="PANTHER" id="PTHR47619:SF1">
    <property type="entry name" value="EXODEOXYRIBONUCLEASE WALJ"/>
    <property type="match status" value="1"/>
</dbReference>
<dbReference type="InterPro" id="IPR001279">
    <property type="entry name" value="Metallo-B-lactamas"/>
</dbReference>
<proteinExistence type="predicted"/>
<sequence length="252" mass="29249">MVNFFSLSSCSDGNSFVLYKNPEELILIDAGITLKKTKNLLESKSLSIENVKSIVITHFHKDHYMGLDKILKNFPNINLYFNDNYTGHFADYPFKRHFTFENPFNICDFNFFPFQIDHDMLNSGFIIDYNGSKIGFLSDMGRFDDRLTPFLKDIKLLVIESNHSKEGLHNSKYSDDLKERILSEKGHLSNDDTVKVIEKVYNSNIKYIFLHHLSKRTNSLELVQTEVVSRFSFPETKFVISPYNSPSETITI</sequence>
<accession>A0A101I3B7</accession>
<name>A0A101I3B7_UNCT6</name>
<comment type="caution">
    <text evidence="2">The sequence shown here is derived from an EMBL/GenBank/DDBJ whole genome shotgun (WGS) entry which is preliminary data.</text>
</comment>
<evidence type="ECO:0000313" key="2">
    <source>
        <dbReference type="EMBL" id="KUK88008.1"/>
    </source>
</evidence>
<evidence type="ECO:0000259" key="1">
    <source>
        <dbReference type="SMART" id="SM00849"/>
    </source>
</evidence>
<dbReference type="Proteomes" id="UP000053467">
    <property type="component" value="Unassembled WGS sequence"/>
</dbReference>
<protein>
    <submittedName>
        <fullName evidence="2">Metallo-beta-lactamase domain protein</fullName>
    </submittedName>
</protein>
<feature type="domain" description="Metallo-beta-lactamase" evidence="1">
    <location>
        <begin position="12"/>
        <end position="163"/>
    </location>
</feature>
<dbReference type="SUPFAM" id="SSF56281">
    <property type="entry name" value="Metallo-hydrolase/oxidoreductase"/>
    <property type="match status" value="1"/>
</dbReference>
<organism evidence="2 3">
    <name type="scientific">candidate division TA06 bacterium 34_109</name>
    <dbReference type="NCBI Taxonomy" id="1635277"/>
    <lineage>
        <taxon>Bacteria</taxon>
        <taxon>Bacteria division TA06</taxon>
    </lineage>
</organism>
<dbReference type="EMBL" id="LGGX01000001">
    <property type="protein sequence ID" value="KUK88008.1"/>
    <property type="molecule type" value="Genomic_DNA"/>
</dbReference>
<dbReference type="AlphaFoldDB" id="A0A101I3B7"/>
<dbReference type="Pfam" id="PF12706">
    <property type="entry name" value="Lactamase_B_2"/>
    <property type="match status" value="1"/>
</dbReference>
<dbReference type="Gene3D" id="3.60.15.10">
    <property type="entry name" value="Ribonuclease Z/Hydroxyacylglutathione hydrolase-like"/>
    <property type="match status" value="1"/>
</dbReference>
<evidence type="ECO:0000313" key="3">
    <source>
        <dbReference type="Proteomes" id="UP000053467"/>
    </source>
</evidence>
<dbReference type="PANTHER" id="PTHR47619">
    <property type="entry name" value="METALLO-HYDROLASE YYCJ-RELATED"/>
    <property type="match status" value="1"/>
</dbReference>
<dbReference type="InterPro" id="IPR036866">
    <property type="entry name" value="RibonucZ/Hydroxyglut_hydro"/>
</dbReference>
<dbReference type="InterPro" id="IPR052533">
    <property type="entry name" value="WalJ/YycJ-like"/>
</dbReference>
<dbReference type="SMART" id="SM00849">
    <property type="entry name" value="Lactamase_B"/>
    <property type="match status" value="1"/>
</dbReference>